<dbReference type="EMBL" id="LN890549">
    <property type="protein sequence ID" value="CUS24972.1"/>
    <property type="molecule type" value="Genomic_DNA"/>
</dbReference>
<evidence type="ECO:0000313" key="6">
    <source>
        <dbReference type="Proteomes" id="UP000236544"/>
    </source>
</evidence>
<dbReference type="GO" id="GO:0000932">
    <property type="term" value="C:P-body"/>
    <property type="evidence" value="ECO:0007669"/>
    <property type="project" value="TreeGrafter"/>
</dbReference>
<organism evidence="5 6">
    <name type="scientific">Lachancea quebecensis</name>
    <dbReference type="NCBI Taxonomy" id="1654605"/>
    <lineage>
        <taxon>Eukaryota</taxon>
        <taxon>Fungi</taxon>
        <taxon>Dikarya</taxon>
        <taxon>Ascomycota</taxon>
        <taxon>Saccharomycotina</taxon>
        <taxon>Saccharomycetes</taxon>
        <taxon>Saccharomycetales</taxon>
        <taxon>Saccharomycetaceae</taxon>
        <taxon>Lachancea</taxon>
    </lineage>
</organism>
<keyword evidence="4" id="KW-0507">mRNA processing</keyword>
<dbReference type="PANTHER" id="PTHR16290:SF0">
    <property type="entry name" value="DECAPPING PROTEIN 1, ISOFORM A"/>
    <property type="match status" value="1"/>
</dbReference>
<gene>
    <name evidence="5" type="ORF">LAQU0_S23e00166g</name>
</gene>
<comment type="similarity">
    <text evidence="2">Belongs to the DCP1 family.</text>
</comment>
<dbReference type="GO" id="GO:0031087">
    <property type="term" value="P:deadenylation-independent decapping of nuclear-transcribed mRNA"/>
    <property type="evidence" value="ECO:0007669"/>
    <property type="project" value="TreeGrafter"/>
</dbReference>
<dbReference type="InterPro" id="IPR011993">
    <property type="entry name" value="PH-like_dom_sf"/>
</dbReference>
<dbReference type="GO" id="GO:0003729">
    <property type="term" value="F:mRNA binding"/>
    <property type="evidence" value="ECO:0007669"/>
    <property type="project" value="TreeGrafter"/>
</dbReference>
<dbReference type="SUPFAM" id="SSF50729">
    <property type="entry name" value="PH domain-like"/>
    <property type="match status" value="1"/>
</dbReference>
<dbReference type="Pfam" id="PF06058">
    <property type="entry name" value="DCP1"/>
    <property type="match status" value="2"/>
</dbReference>
<proteinExistence type="inferred from homology"/>
<dbReference type="OrthoDB" id="440673at2759"/>
<dbReference type="PANTHER" id="PTHR16290">
    <property type="entry name" value="TRANSCRIPTION FACTOR SMIF DECAPPING ENZYME DCP1"/>
    <property type="match status" value="1"/>
</dbReference>
<comment type="subcellular location">
    <subcellularLocation>
        <location evidence="1">Cytoplasm</location>
    </subcellularLocation>
</comment>
<evidence type="ECO:0000256" key="1">
    <source>
        <dbReference type="ARBA" id="ARBA00004496"/>
    </source>
</evidence>
<protein>
    <submittedName>
        <fullName evidence="5">LAQU0S23e00166g1_1</fullName>
    </submittedName>
</protein>
<evidence type="ECO:0000256" key="3">
    <source>
        <dbReference type="ARBA" id="ARBA00022490"/>
    </source>
</evidence>
<dbReference type="AlphaFoldDB" id="A0A0P1KZQ8"/>
<evidence type="ECO:0000313" key="5">
    <source>
        <dbReference type="EMBL" id="CUS24972.1"/>
    </source>
</evidence>
<evidence type="ECO:0000256" key="4">
    <source>
        <dbReference type="ARBA" id="ARBA00022664"/>
    </source>
</evidence>
<accession>A0A0P1KZQ8</accession>
<keyword evidence="3" id="KW-0963">Cytoplasm</keyword>
<name>A0A0P1KZQ8_9SACH</name>
<dbReference type="InterPro" id="IPR010334">
    <property type="entry name" value="Dcp1"/>
</dbReference>
<dbReference type="Proteomes" id="UP000236544">
    <property type="component" value="Unassembled WGS sequence"/>
</dbReference>
<dbReference type="Gene3D" id="2.30.29.30">
    <property type="entry name" value="Pleckstrin-homology domain (PH domain)/Phosphotyrosine-binding domain (PTB)"/>
    <property type="match status" value="1"/>
</dbReference>
<dbReference type="GO" id="GO:0008047">
    <property type="term" value="F:enzyme activator activity"/>
    <property type="evidence" value="ECO:0007669"/>
    <property type="project" value="InterPro"/>
</dbReference>
<dbReference type="GO" id="GO:0006397">
    <property type="term" value="P:mRNA processing"/>
    <property type="evidence" value="ECO:0007669"/>
    <property type="project" value="UniProtKB-KW"/>
</dbReference>
<dbReference type="GO" id="GO:0000290">
    <property type="term" value="P:deadenylation-dependent decapping of nuclear-transcribed mRNA"/>
    <property type="evidence" value="ECO:0007669"/>
    <property type="project" value="InterPro"/>
</dbReference>
<reference evidence="6" key="1">
    <citation type="submission" date="2015-10" db="EMBL/GenBank/DDBJ databases">
        <authorList>
            <person name="Devillers H."/>
        </authorList>
    </citation>
    <scope>NUCLEOTIDE SEQUENCE [LARGE SCALE GENOMIC DNA]</scope>
</reference>
<sequence>MTTVGEGASSDATLDFYRKALNYNVIGRYDPKIKQLLFHTPHASVYKWDFERDEWVRLEYQGVLAIYLRDISKGEDLLPDETEDERSIMAMPARPNGPERITEVLKGRDIYNYGLILLNRMNPENFSLGIAPNSVINKRRLFAPEEDAQQPLECMKVEVKDDLVIIKDLRHEVFGIWIHTVPDRKNVYELIKYLLENEPKSSFT</sequence>
<keyword evidence="6" id="KW-1185">Reference proteome</keyword>
<evidence type="ECO:0000256" key="2">
    <source>
        <dbReference type="ARBA" id="ARBA00008778"/>
    </source>
</evidence>
<dbReference type="CDD" id="cd09804">
    <property type="entry name" value="Dcp1"/>
    <property type="match status" value="1"/>
</dbReference>